<proteinExistence type="predicted"/>
<sequence length="163" mass="18019">MIDAIEKNLQRGVKLLNSITDEQYSNKNVPPYYSSIGANMRHILDVFACIFSGLDSKCVDFSNRERNQLAEEKTAAGIEYFNSVICQLHSLNPADFNKIISVTDDLGTGKVTTNYTLASALAQAHSHAIHHFASIGFIINQLDIELPDPDFGYNPTTPKRAVS</sequence>
<dbReference type="SUPFAM" id="SSF109854">
    <property type="entry name" value="DinB/YfiT-like putative metalloenzymes"/>
    <property type="match status" value="1"/>
</dbReference>
<name>A0A7J5AC71_9FLAO</name>
<accession>A0A7J5AC71</accession>
<evidence type="ECO:0000313" key="2">
    <source>
        <dbReference type="Proteomes" id="UP000467305"/>
    </source>
</evidence>
<dbReference type="Gene3D" id="1.20.120.450">
    <property type="entry name" value="dinb family like domain"/>
    <property type="match status" value="1"/>
</dbReference>
<gene>
    <name evidence="1" type="ORF">F7018_11655</name>
</gene>
<organism evidence="1 2">
    <name type="scientific">Tenacibaculum aiptasiae</name>
    <dbReference type="NCBI Taxonomy" id="426481"/>
    <lineage>
        <taxon>Bacteria</taxon>
        <taxon>Pseudomonadati</taxon>
        <taxon>Bacteroidota</taxon>
        <taxon>Flavobacteriia</taxon>
        <taxon>Flavobacteriales</taxon>
        <taxon>Flavobacteriaceae</taxon>
        <taxon>Tenacibaculum</taxon>
    </lineage>
</organism>
<dbReference type="RefSeq" id="WP_150900247.1">
    <property type="nucleotide sequence ID" value="NZ_CANMHX010000002.1"/>
</dbReference>
<dbReference type="InterPro" id="IPR034660">
    <property type="entry name" value="DinB/YfiT-like"/>
</dbReference>
<dbReference type="Proteomes" id="UP000467305">
    <property type="component" value="Unassembled WGS sequence"/>
</dbReference>
<reference evidence="1 2" key="1">
    <citation type="submission" date="2019-09" db="EMBL/GenBank/DDBJ databases">
        <authorList>
            <person name="Cao W.R."/>
        </authorList>
    </citation>
    <scope>NUCLEOTIDE SEQUENCE [LARGE SCALE GENOMIC DNA]</scope>
    <source>
        <strain evidence="2">a4</strain>
    </source>
</reference>
<protein>
    <submittedName>
        <fullName evidence="1">DinB family protein</fullName>
    </submittedName>
</protein>
<dbReference type="OrthoDB" id="1162179at2"/>
<keyword evidence="2" id="KW-1185">Reference proteome</keyword>
<dbReference type="AlphaFoldDB" id="A0A7J5AC71"/>
<comment type="caution">
    <text evidence="1">The sequence shown here is derived from an EMBL/GenBank/DDBJ whole genome shotgun (WGS) entry which is preliminary data.</text>
</comment>
<dbReference type="EMBL" id="WAAU01000024">
    <property type="protein sequence ID" value="KAB1155130.1"/>
    <property type="molecule type" value="Genomic_DNA"/>
</dbReference>
<evidence type="ECO:0000313" key="1">
    <source>
        <dbReference type="EMBL" id="KAB1155130.1"/>
    </source>
</evidence>